<keyword evidence="2" id="KW-1185">Reference proteome</keyword>
<dbReference type="Proteomes" id="UP000006854">
    <property type="component" value="Chromosome"/>
</dbReference>
<dbReference type="RefSeq" id="WP_015036824.1">
    <property type="nucleotide sequence ID" value="NC_018750.1"/>
</dbReference>
<dbReference type="STRING" id="953739.SVEN_5643"/>
<dbReference type="HOGENOM" id="CLU_158697_0_0_11"/>
<evidence type="ECO:0000313" key="2">
    <source>
        <dbReference type="Proteomes" id="UP000006854"/>
    </source>
</evidence>
<dbReference type="EMBL" id="FR845719">
    <property type="protein sequence ID" value="CCA58929.1"/>
    <property type="molecule type" value="Genomic_DNA"/>
</dbReference>
<dbReference type="eggNOG" id="ENOG5031JAD">
    <property type="taxonomic scope" value="Bacteria"/>
</dbReference>
<name>F2R986_STRVP</name>
<protein>
    <submittedName>
        <fullName evidence="1">Uncharacterized protein</fullName>
    </submittedName>
</protein>
<reference evidence="1 2" key="1">
    <citation type="journal article" date="2011" name="BMC Genomics">
        <title>Genome-wide analysis of the role of GlnR in Streptomyces venezuelae provides new insights into global nitrogen regulation in actinomycetes.</title>
        <authorList>
            <person name="Pullan S.T."/>
            <person name="Bibb M.J."/>
            <person name="Merrick M."/>
        </authorList>
    </citation>
    <scope>NUCLEOTIDE SEQUENCE [LARGE SCALE GENOMIC DNA]</scope>
    <source>
        <strain evidence="1">ATCC 10712</strain>
    </source>
</reference>
<evidence type="ECO:0000313" key="1">
    <source>
        <dbReference type="EMBL" id="CCA58929.1"/>
    </source>
</evidence>
<dbReference type="KEGG" id="sve:SVEN_5643"/>
<sequence length="131" mass="14235">MPHPVADQLAERIESLYGRPRAELAAIATTDRPNMLVTLLDALTTVELAEKNIQFQRERLLQLADQGRDIGPATPGHLLDCSRRIAESVATRDNQARFTLAVIQSLYRAPAPAATPVAKTPAPAATTARTR</sequence>
<organism evidence="1 2">
    <name type="scientific">Streptomyces venezuelae (strain ATCC 10712 / CBS 650.69 / DSM 40230 / JCM 4526 / NBRC 13096 / PD 04745)</name>
    <dbReference type="NCBI Taxonomy" id="953739"/>
    <lineage>
        <taxon>Bacteria</taxon>
        <taxon>Bacillati</taxon>
        <taxon>Actinomycetota</taxon>
        <taxon>Actinomycetes</taxon>
        <taxon>Kitasatosporales</taxon>
        <taxon>Streptomycetaceae</taxon>
        <taxon>Streptomyces</taxon>
    </lineage>
</organism>
<dbReference type="AlphaFoldDB" id="F2R986"/>
<gene>
    <name evidence="1" type="ordered locus">SVEN_5643</name>
</gene>
<proteinExistence type="predicted"/>
<accession>F2R986</accession>
<dbReference type="GeneID" id="51866200"/>
<dbReference type="PATRIC" id="fig|953739.5.peg.868"/>